<dbReference type="Proteomes" id="UP000655366">
    <property type="component" value="Unassembled WGS sequence"/>
</dbReference>
<evidence type="ECO:0000259" key="2">
    <source>
        <dbReference type="PROSITE" id="PS51186"/>
    </source>
</evidence>
<proteinExistence type="predicted"/>
<evidence type="ECO:0000256" key="1">
    <source>
        <dbReference type="SAM" id="MobiDB-lite"/>
    </source>
</evidence>
<dbReference type="SUPFAM" id="SSF55729">
    <property type="entry name" value="Acyl-CoA N-acyltransferases (Nat)"/>
    <property type="match status" value="2"/>
</dbReference>
<dbReference type="GO" id="GO:0005737">
    <property type="term" value="C:cytoplasm"/>
    <property type="evidence" value="ECO:0007669"/>
    <property type="project" value="TreeGrafter"/>
</dbReference>
<evidence type="ECO:0000313" key="4">
    <source>
        <dbReference type="Proteomes" id="UP000655366"/>
    </source>
</evidence>
<protein>
    <submittedName>
        <fullName evidence="3">GNAT family N-acetyltransferase</fullName>
    </submittedName>
</protein>
<organism evidence="3 4">
    <name type="scientific">Arthrobacter terrae</name>
    <dbReference type="NCBI Taxonomy" id="2935737"/>
    <lineage>
        <taxon>Bacteria</taxon>
        <taxon>Bacillati</taxon>
        <taxon>Actinomycetota</taxon>
        <taxon>Actinomycetes</taxon>
        <taxon>Micrococcales</taxon>
        <taxon>Micrococcaceae</taxon>
        <taxon>Arthrobacter</taxon>
    </lineage>
</organism>
<dbReference type="PANTHER" id="PTHR43441">
    <property type="entry name" value="RIBOSOMAL-PROTEIN-SERINE ACETYLTRANSFERASE"/>
    <property type="match status" value="1"/>
</dbReference>
<dbReference type="PANTHER" id="PTHR43441:SF10">
    <property type="entry name" value="ACETYLTRANSFERASE"/>
    <property type="match status" value="1"/>
</dbReference>
<name>A0A931CNP0_9MICC</name>
<evidence type="ECO:0000313" key="3">
    <source>
        <dbReference type="EMBL" id="MBG0739281.1"/>
    </source>
</evidence>
<dbReference type="RefSeq" id="WP_196396227.1">
    <property type="nucleotide sequence ID" value="NZ_JADNYM010000008.1"/>
</dbReference>
<dbReference type="PROSITE" id="PS51186">
    <property type="entry name" value="GNAT"/>
    <property type="match status" value="2"/>
</dbReference>
<comment type="caution">
    <text evidence="3">The sequence shown here is derived from an EMBL/GenBank/DDBJ whole genome shotgun (WGS) entry which is preliminary data.</text>
</comment>
<keyword evidence="4" id="KW-1185">Reference proteome</keyword>
<feature type="domain" description="N-acetyltransferase" evidence="2">
    <location>
        <begin position="199"/>
        <end position="361"/>
    </location>
</feature>
<dbReference type="Gene3D" id="3.40.630.30">
    <property type="match status" value="2"/>
</dbReference>
<dbReference type="GO" id="GO:1990189">
    <property type="term" value="F:protein N-terminal-serine acetyltransferase activity"/>
    <property type="evidence" value="ECO:0007669"/>
    <property type="project" value="TreeGrafter"/>
</dbReference>
<dbReference type="GO" id="GO:0008999">
    <property type="term" value="F:protein-N-terminal-alanine acetyltransferase activity"/>
    <property type="evidence" value="ECO:0007669"/>
    <property type="project" value="TreeGrafter"/>
</dbReference>
<dbReference type="EMBL" id="JADNYM010000008">
    <property type="protein sequence ID" value="MBG0739281.1"/>
    <property type="molecule type" value="Genomic_DNA"/>
</dbReference>
<dbReference type="AlphaFoldDB" id="A0A931CNP0"/>
<feature type="region of interest" description="Disordered" evidence="1">
    <location>
        <begin position="362"/>
        <end position="407"/>
    </location>
</feature>
<accession>A0A931CNP0</accession>
<sequence length="407" mass="43129">MNAVVADESGIPELSDGVVTLRVFQRADAADYAALNRDPVNVRWANSRARMTAGEAEAAITGAIPEGWSSGHTRRFAIVDSAGALVGTTALHNVGQGSASLGIKLAADARGKGLARRAAKLMADYAFDILGLAVLHWHAVVGNTASRRLAEHLGFTLEGTITGYSNVAGAPADAWILTLTAQGRLAPAMVVPVLRGDTVVLRALDRRDADELVANCLDPAAVQWTTVPLNYSRADALSFINDFVPKGWTGGETHTFAVADSRTDALLGTIDLHNFRPGSAEIGINMGPQSRGTGAAAAAAHLLLDYAFSGLALQYVYWRALLPNWASRKLAWKMGFRLEAQLRGFSDDRGMPTDAWILTLADSDPRQPQQPWDGARAGDAGSLGEVPGPQGPDTNEAAQLYAAKRRG</sequence>
<reference evidence="3 4" key="1">
    <citation type="submission" date="2020-11" db="EMBL/GenBank/DDBJ databases">
        <title>Arthrobacter antarcticus sp. nov., isolated from Antarctic Soil.</title>
        <authorList>
            <person name="Li J."/>
        </authorList>
    </citation>
    <scope>NUCLEOTIDE SEQUENCE [LARGE SCALE GENOMIC DNA]</scope>
    <source>
        <strain evidence="3 4">Z1-20</strain>
    </source>
</reference>
<dbReference type="InterPro" id="IPR000182">
    <property type="entry name" value="GNAT_dom"/>
</dbReference>
<gene>
    <name evidence="3" type="ORF">IV500_07745</name>
</gene>
<dbReference type="InterPro" id="IPR016181">
    <property type="entry name" value="Acyl_CoA_acyltransferase"/>
</dbReference>
<dbReference type="InterPro" id="IPR051908">
    <property type="entry name" value="Ribosomal_N-acetyltransferase"/>
</dbReference>
<feature type="domain" description="N-acetyltransferase" evidence="2">
    <location>
        <begin position="19"/>
        <end position="182"/>
    </location>
</feature>
<dbReference type="Pfam" id="PF13302">
    <property type="entry name" value="Acetyltransf_3"/>
    <property type="match status" value="2"/>
</dbReference>